<evidence type="ECO:0000256" key="3">
    <source>
        <dbReference type="ARBA" id="ARBA00022630"/>
    </source>
</evidence>
<name>D1AHV0_SEBTE</name>
<dbReference type="HOGENOM" id="CLU_070764_7_1_0"/>
<dbReference type="PANTHER" id="PTHR43673">
    <property type="entry name" value="NAD(P)H NITROREDUCTASE YDGI-RELATED"/>
    <property type="match status" value="1"/>
</dbReference>
<comment type="similarity">
    <text evidence="2">Belongs to the nitroreductase family.</text>
</comment>
<dbReference type="InterPro" id="IPR029479">
    <property type="entry name" value="Nitroreductase"/>
</dbReference>
<dbReference type="InterPro" id="IPR000415">
    <property type="entry name" value="Nitroreductase-like"/>
</dbReference>
<organism evidence="7 8">
    <name type="scientific">Sebaldella termitidis (strain ATCC 33386 / NCTC 11300)</name>
    <dbReference type="NCBI Taxonomy" id="526218"/>
    <lineage>
        <taxon>Bacteria</taxon>
        <taxon>Fusobacteriati</taxon>
        <taxon>Fusobacteriota</taxon>
        <taxon>Fusobacteriia</taxon>
        <taxon>Fusobacteriales</taxon>
        <taxon>Leptotrichiaceae</taxon>
        <taxon>Sebaldella</taxon>
    </lineage>
</organism>
<keyword evidence="8" id="KW-1185">Reference proteome</keyword>
<evidence type="ECO:0000256" key="2">
    <source>
        <dbReference type="ARBA" id="ARBA00007118"/>
    </source>
</evidence>
<feature type="domain" description="Nitroreductase" evidence="6">
    <location>
        <begin position="7"/>
        <end position="62"/>
    </location>
</feature>
<dbReference type="Pfam" id="PF00881">
    <property type="entry name" value="Nitroreductase"/>
    <property type="match status" value="1"/>
</dbReference>
<dbReference type="Gene3D" id="3.40.109.10">
    <property type="entry name" value="NADH Oxidase"/>
    <property type="match status" value="1"/>
</dbReference>
<dbReference type="CDD" id="cd20609">
    <property type="entry name" value="nitroreductase"/>
    <property type="match status" value="1"/>
</dbReference>
<sequence length="172" mass="20091">MDFNELARQRYSVRKYKPLKVEEEKIKKIIEAGWVAPTAKNFQPQRFLVLTDENKLEKLNKVTNYHKAPLVIIVCSDRETVWHRPYDNKDMMDVDASIATDHMMMAAQNLGLGTCWMTYFDPAGLKEEFNIPDNLEAINILEIGYADGEAKSPDRHKDMRKNPDEMVFYNKF</sequence>
<keyword evidence="4" id="KW-0288">FMN</keyword>
<evidence type="ECO:0000259" key="6">
    <source>
        <dbReference type="Pfam" id="PF00881"/>
    </source>
</evidence>
<comment type="cofactor">
    <cofactor evidence="1">
        <name>FMN</name>
        <dbReference type="ChEBI" id="CHEBI:58210"/>
    </cofactor>
</comment>
<dbReference type="GO" id="GO:0016491">
    <property type="term" value="F:oxidoreductase activity"/>
    <property type="evidence" value="ECO:0007669"/>
    <property type="project" value="UniProtKB-KW"/>
</dbReference>
<dbReference type="eggNOG" id="COG0778">
    <property type="taxonomic scope" value="Bacteria"/>
</dbReference>
<evidence type="ECO:0000256" key="5">
    <source>
        <dbReference type="ARBA" id="ARBA00023002"/>
    </source>
</evidence>
<dbReference type="KEGG" id="str:Sterm_1472"/>
<accession>D1AHV0</accession>
<dbReference type="Proteomes" id="UP000000845">
    <property type="component" value="Chromosome"/>
</dbReference>
<dbReference type="SUPFAM" id="SSF55469">
    <property type="entry name" value="FMN-dependent nitroreductase-like"/>
    <property type="match status" value="1"/>
</dbReference>
<dbReference type="PANTHER" id="PTHR43673:SF2">
    <property type="entry name" value="NITROREDUCTASE"/>
    <property type="match status" value="1"/>
</dbReference>
<protein>
    <submittedName>
        <fullName evidence="7">Nitroreductase</fullName>
    </submittedName>
</protein>
<reference evidence="8" key="1">
    <citation type="submission" date="2009-09" db="EMBL/GenBank/DDBJ databases">
        <title>The complete chromosome of Sebaldella termitidis ATCC 33386.</title>
        <authorList>
            <consortium name="US DOE Joint Genome Institute (JGI-PGF)"/>
            <person name="Lucas S."/>
            <person name="Copeland A."/>
            <person name="Lapidus A."/>
            <person name="Glavina del Rio T."/>
            <person name="Dalin E."/>
            <person name="Tice H."/>
            <person name="Bruce D."/>
            <person name="Goodwin L."/>
            <person name="Pitluck S."/>
            <person name="Kyrpides N."/>
            <person name="Mavromatis K."/>
            <person name="Ivanova N."/>
            <person name="Mikhailova N."/>
            <person name="Sims D."/>
            <person name="Meincke L."/>
            <person name="Brettin T."/>
            <person name="Detter J.C."/>
            <person name="Han C."/>
            <person name="Larimer F."/>
            <person name="Land M."/>
            <person name="Hauser L."/>
            <person name="Markowitz V."/>
            <person name="Cheng J.F."/>
            <person name="Hugenholtz P."/>
            <person name="Woyke T."/>
            <person name="Wu D."/>
            <person name="Eisen J.A."/>
        </authorList>
    </citation>
    <scope>NUCLEOTIDE SEQUENCE [LARGE SCALE GENOMIC DNA]</scope>
    <source>
        <strain evidence="8">ATCC 33386 / NCTC 11300</strain>
    </source>
</reference>
<proteinExistence type="inferred from homology"/>
<dbReference type="EMBL" id="CP001739">
    <property type="protein sequence ID" value="ACZ08334.1"/>
    <property type="molecule type" value="Genomic_DNA"/>
</dbReference>
<evidence type="ECO:0000256" key="1">
    <source>
        <dbReference type="ARBA" id="ARBA00001917"/>
    </source>
</evidence>
<evidence type="ECO:0000256" key="4">
    <source>
        <dbReference type="ARBA" id="ARBA00022643"/>
    </source>
</evidence>
<dbReference type="RefSeq" id="WP_012860930.1">
    <property type="nucleotide sequence ID" value="NC_013517.1"/>
</dbReference>
<keyword evidence="5" id="KW-0560">Oxidoreductase</keyword>
<reference evidence="7 8" key="2">
    <citation type="journal article" date="2010" name="Stand. Genomic Sci.">
        <title>Complete genome sequence of Sebaldella termitidis type strain (NCTC 11300).</title>
        <authorList>
            <person name="Harmon-Smith M."/>
            <person name="Celia L."/>
            <person name="Chertkov O."/>
            <person name="Lapidus A."/>
            <person name="Copeland A."/>
            <person name="Glavina Del Rio T."/>
            <person name="Nolan M."/>
            <person name="Lucas S."/>
            <person name="Tice H."/>
            <person name="Cheng J.F."/>
            <person name="Han C."/>
            <person name="Detter J.C."/>
            <person name="Bruce D."/>
            <person name="Goodwin L."/>
            <person name="Pitluck S."/>
            <person name="Pati A."/>
            <person name="Liolios K."/>
            <person name="Ivanova N."/>
            <person name="Mavromatis K."/>
            <person name="Mikhailova N."/>
            <person name="Chen A."/>
            <person name="Palaniappan K."/>
            <person name="Land M."/>
            <person name="Hauser L."/>
            <person name="Chang Y.J."/>
            <person name="Jeffries C.D."/>
            <person name="Brettin T."/>
            <person name="Goker M."/>
            <person name="Beck B."/>
            <person name="Bristow J."/>
            <person name="Eisen J.A."/>
            <person name="Markowitz V."/>
            <person name="Hugenholtz P."/>
            <person name="Kyrpides N.C."/>
            <person name="Klenk H.P."/>
            <person name="Chen F."/>
        </authorList>
    </citation>
    <scope>NUCLEOTIDE SEQUENCE [LARGE SCALE GENOMIC DNA]</scope>
    <source>
        <strain evidence="8">ATCC 33386 / NCTC 11300</strain>
    </source>
</reference>
<dbReference type="AlphaFoldDB" id="D1AHV0"/>
<evidence type="ECO:0000313" key="8">
    <source>
        <dbReference type="Proteomes" id="UP000000845"/>
    </source>
</evidence>
<keyword evidence="3" id="KW-0285">Flavoprotein</keyword>
<evidence type="ECO:0000313" key="7">
    <source>
        <dbReference type="EMBL" id="ACZ08334.1"/>
    </source>
</evidence>
<dbReference type="STRING" id="526218.Sterm_1472"/>
<gene>
    <name evidence="7" type="ordered locus">Sterm_1472</name>
</gene>